<comment type="caution">
    <text evidence="1">The sequence shown here is derived from an EMBL/GenBank/DDBJ whole genome shotgun (WGS) entry which is preliminary data.</text>
</comment>
<gene>
    <name evidence="1" type="ORF">GP486_004297</name>
</gene>
<reference evidence="1" key="1">
    <citation type="submission" date="2021-03" db="EMBL/GenBank/DDBJ databases">
        <title>Comparative genomics and phylogenomic investigation of the class Geoglossomycetes provide insights into ecological specialization and systematics.</title>
        <authorList>
            <person name="Melie T."/>
            <person name="Pirro S."/>
            <person name="Miller A.N."/>
            <person name="Quandt A."/>
        </authorList>
    </citation>
    <scope>NUCLEOTIDE SEQUENCE</scope>
    <source>
        <strain evidence="1">CAQ_001_2017</strain>
    </source>
</reference>
<evidence type="ECO:0000313" key="1">
    <source>
        <dbReference type="EMBL" id="KAH0559166.1"/>
    </source>
</evidence>
<accession>A0A9P8LBF7</accession>
<sequence length="185" mass="19397">MTNTNGLANRGTATELVARGSNDPIPPVPVLVGLFLAFFNAGPMFITPVQEHNFATPNTLAPLNTQNAGADVLNGRIATAVAANTGGPLSLRNVPLVQNRPFEVTLTLVPSDGLNWAQIAQRAGGVANLQAIVTQGVQRVITGNVETGTYNMNIRAQNQVPGAQPVGFVVCTLNIQIEGRSAFED</sequence>
<proteinExistence type="predicted"/>
<protein>
    <submittedName>
        <fullName evidence="1">Uncharacterized protein</fullName>
    </submittedName>
</protein>
<dbReference type="EMBL" id="JAGHQM010000660">
    <property type="protein sequence ID" value="KAH0559166.1"/>
    <property type="molecule type" value="Genomic_DNA"/>
</dbReference>
<dbReference type="Proteomes" id="UP000750711">
    <property type="component" value="Unassembled WGS sequence"/>
</dbReference>
<evidence type="ECO:0000313" key="2">
    <source>
        <dbReference type="Proteomes" id="UP000750711"/>
    </source>
</evidence>
<organism evidence="1 2">
    <name type="scientific">Trichoglossum hirsutum</name>
    <dbReference type="NCBI Taxonomy" id="265104"/>
    <lineage>
        <taxon>Eukaryota</taxon>
        <taxon>Fungi</taxon>
        <taxon>Dikarya</taxon>
        <taxon>Ascomycota</taxon>
        <taxon>Pezizomycotina</taxon>
        <taxon>Geoglossomycetes</taxon>
        <taxon>Geoglossales</taxon>
        <taxon>Geoglossaceae</taxon>
        <taxon>Trichoglossum</taxon>
    </lineage>
</organism>
<keyword evidence="2" id="KW-1185">Reference proteome</keyword>
<dbReference type="AlphaFoldDB" id="A0A9P8LBF7"/>
<name>A0A9P8LBF7_9PEZI</name>